<feature type="coiled-coil region" evidence="1">
    <location>
        <begin position="10"/>
        <end position="60"/>
    </location>
</feature>
<protein>
    <submittedName>
        <fullName evidence="2">SMOOTH MUSCLE MYOSIN HEAVY CHAIN/SMOOTH protein, smooth muscle, myosin.0A</fullName>
    </submittedName>
</protein>
<sequence length="290" mass="32592">MLGLYTTTQYRALESQYKKADKLAQELQEKVDDLESQIGSSQLLNEYKSLKEQHDALVTKEAIEAKTIEALDIAIQDYKTKIASINTSNPSTTTLVESKAKMTDVAKELNKYKDEIKDLKDKVIKLSKDNSELTASNIEYKNKVENLNKDFNSASLNVAKAEKKANEVAEINRNLMKSLTDLKFENENLTKDKNALTVKEAAYKNRIAELEAEAEKLRKEASAAKVLEEDKVDASKGEVVTIHVKQEDGVVFKANGKVIKDFVQFYKGSSVTIECYKDGKLSDSFILEED</sequence>
<keyword evidence="1" id="KW-0175">Coiled coil</keyword>
<name>A0A8S5THU6_9CAUD</name>
<feature type="coiled-coil region" evidence="1">
    <location>
        <begin position="95"/>
        <end position="230"/>
    </location>
</feature>
<reference evidence="2" key="1">
    <citation type="journal article" date="2021" name="Proc. Natl. Acad. Sci. U.S.A.">
        <title>A Catalog of Tens of Thousands of Viruses from Human Metagenomes Reveals Hidden Associations with Chronic Diseases.</title>
        <authorList>
            <person name="Tisza M.J."/>
            <person name="Buck C.B."/>
        </authorList>
    </citation>
    <scope>NUCLEOTIDE SEQUENCE</scope>
    <source>
        <strain evidence="2">CtIty1</strain>
    </source>
</reference>
<accession>A0A8S5THU6</accession>
<organism evidence="2">
    <name type="scientific">Myoviridae sp. ctIty1</name>
    <dbReference type="NCBI Taxonomy" id="2827673"/>
    <lineage>
        <taxon>Viruses</taxon>
        <taxon>Duplodnaviria</taxon>
        <taxon>Heunggongvirae</taxon>
        <taxon>Uroviricota</taxon>
        <taxon>Caudoviricetes</taxon>
    </lineage>
</organism>
<evidence type="ECO:0000256" key="1">
    <source>
        <dbReference type="SAM" id="Coils"/>
    </source>
</evidence>
<evidence type="ECO:0000313" key="2">
    <source>
        <dbReference type="EMBL" id="DAF62338.1"/>
    </source>
</evidence>
<dbReference type="EMBL" id="BK032823">
    <property type="protein sequence ID" value="DAF62338.1"/>
    <property type="molecule type" value="Genomic_DNA"/>
</dbReference>
<proteinExistence type="predicted"/>